<dbReference type="SFLD" id="SFLDS00001">
    <property type="entry name" value="Enolase"/>
    <property type="match status" value="1"/>
</dbReference>
<comment type="pathway">
    <text evidence="3">Carbohydrate acid metabolism; D-glucarate degradation; 2,5-dioxopentanoate from D-glucarate: step 1/2.</text>
</comment>
<name>A0AAX2J987_9FUSO</name>
<evidence type="ECO:0000256" key="2">
    <source>
        <dbReference type="ARBA" id="ARBA00001946"/>
    </source>
</evidence>
<dbReference type="EMBL" id="LS483487">
    <property type="protein sequence ID" value="SQJ01974.1"/>
    <property type="molecule type" value="Genomic_DNA"/>
</dbReference>
<evidence type="ECO:0000256" key="8">
    <source>
        <dbReference type="ARBA" id="ARBA00023239"/>
    </source>
</evidence>
<reference evidence="12 13" key="1">
    <citation type="submission" date="2018-06" db="EMBL/GenBank/DDBJ databases">
        <authorList>
            <consortium name="Pathogen Informatics"/>
            <person name="Doyle S."/>
        </authorList>
    </citation>
    <scope>NUCLEOTIDE SEQUENCE [LARGE SCALE GENOMIC DNA]</scope>
    <source>
        <strain evidence="12 13">NCTC12112</strain>
    </source>
</reference>
<evidence type="ECO:0000256" key="5">
    <source>
        <dbReference type="ARBA" id="ARBA00011973"/>
    </source>
</evidence>
<proteinExistence type="inferred from homology"/>
<sequence>MEKKGSPKVVKMDVYPVAGYDSMLLTLSGCHAPYFTRNIVILEDETGNKGIGEIHGGEAITEMLESYKPIVVGAEIADYRQVITNIRQNGQKAKGDSGEGLQGLNISNLKFVVQAEAAVECAMLDLLGKYVNKAMASLLGDGGIQRREVPFLGYLFYIADTKKTDLPYLVESDCKDKWEKVRRKETLTPEAVVEQAKALYERYGFKDFKLKGGVLKGEEEMKAVEALHAAFPEARVNIDPNGAWTLEEAIRLCEGKNNVVAYMEDPCGPEAGFSSREIMAEFKNATGLKVATNMIATNWRQFYHAAALKSVDIILADPHFWTLNGSVRMAYILKDWGLTWGSHSNNHFDITLATFAQVAAAAPGKITPVDTHYIWQDGQGLTKESPVIKDGVIKITDKPGLGVEIDMEKLLKAHELYKTMPAKFRDRDDALAMQYLIKDWKYDSKKPCMVR</sequence>
<evidence type="ECO:0000256" key="10">
    <source>
        <dbReference type="PIRSR" id="PIRSR634598-3"/>
    </source>
</evidence>
<evidence type="ECO:0000256" key="4">
    <source>
        <dbReference type="ARBA" id="ARBA00009938"/>
    </source>
</evidence>
<evidence type="ECO:0000256" key="3">
    <source>
        <dbReference type="ARBA" id="ARBA00005183"/>
    </source>
</evidence>
<dbReference type="KEGG" id="ful:C4N20_13370"/>
<keyword evidence="6 10" id="KW-0479">Metal-binding</keyword>
<feature type="domain" description="Mandelate racemase/muconate lactonizing enzyme C-terminal" evidence="11">
    <location>
        <begin position="189"/>
        <end position="289"/>
    </location>
</feature>
<dbReference type="CDD" id="cd03323">
    <property type="entry name" value="D-glucarate_dehydratase"/>
    <property type="match status" value="1"/>
</dbReference>
<comment type="similarity">
    <text evidence="4">Belongs to the mandelate racemase/muconate lactonizing enzyme family. GlucD subfamily.</text>
</comment>
<dbReference type="SUPFAM" id="SSF54826">
    <property type="entry name" value="Enolase N-terminal domain-like"/>
    <property type="match status" value="1"/>
</dbReference>
<dbReference type="InterPro" id="IPR029065">
    <property type="entry name" value="Enolase_C-like"/>
</dbReference>
<comment type="catalytic activity">
    <reaction evidence="1">
        <text>D-glucarate = 5-dehydro-4-deoxy-D-glucarate + H2O</text>
        <dbReference type="Rhea" id="RHEA:14573"/>
        <dbReference type="ChEBI" id="CHEBI:15377"/>
        <dbReference type="ChEBI" id="CHEBI:30612"/>
        <dbReference type="ChEBI" id="CHEBI:42819"/>
        <dbReference type="EC" id="4.2.1.40"/>
    </reaction>
</comment>
<dbReference type="SFLD" id="SFLDG00055">
    <property type="entry name" value="glucarate_dehydratase"/>
    <property type="match status" value="1"/>
</dbReference>
<dbReference type="PANTHER" id="PTHR48080">
    <property type="entry name" value="D-GALACTONATE DEHYDRATASE-RELATED"/>
    <property type="match status" value="1"/>
</dbReference>
<dbReference type="GO" id="GO:0046872">
    <property type="term" value="F:metal ion binding"/>
    <property type="evidence" value="ECO:0007669"/>
    <property type="project" value="UniProtKB-KW"/>
</dbReference>
<protein>
    <recommendedName>
        <fullName evidence="5">glucarate dehydratase</fullName>
        <ecNumber evidence="5">4.2.1.40</ecNumber>
    </recommendedName>
</protein>
<dbReference type="Gene3D" id="3.20.20.120">
    <property type="entry name" value="Enolase-like C-terminal domain"/>
    <property type="match status" value="1"/>
</dbReference>
<evidence type="ECO:0000256" key="9">
    <source>
        <dbReference type="PIRSR" id="PIRSR634598-1"/>
    </source>
</evidence>
<dbReference type="InterPro" id="IPR029017">
    <property type="entry name" value="Enolase-like_N"/>
</dbReference>
<dbReference type="Gene3D" id="3.30.390.10">
    <property type="entry name" value="Enolase-like, N-terminal domain"/>
    <property type="match status" value="1"/>
</dbReference>
<feature type="binding site" evidence="10">
    <location>
        <position position="293"/>
    </location>
    <ligand>
        <name>Mg(2+)</name>
        <dbReference type="ChEBI" id="CHEBI:18420"/>
    </ligand>
</feature>
<dbReference type="InterPro" id="IPR013342">
    <property type="entry name" value="Mandelate_racemase_C"/>
</dbReference>
<dbReference type="Pfam" id="PF13378">
    <property type="entry name" value="MR_MLE_C"/>
    <property type="match status" value="1"/>
</dbReference>
<evidence type="ECO:0000313" key="13">
    <source>
        <dbReference type="Proteomes" id="UP000249008"/>
    </source>
</evidence>
<keyword evidence="8 12" id="KW-0456">Lyase</keyword>
<evidence type="ECO:0000256" key="6">
    <source>
        <dbReference type="ARBA" id="ARBA00022723"/>
    </source>
</evidence>
<dbReference type="PANTHER" id="PTHR48080:SF4">
    <property type="entry name" value="GLUCARATE DEHYDRATASE"/>
    <property type="match status" value="1"/>
</dbReference>
<comment type="cofactor">
    <cofactor evidence="2 10">
        <name>Mg(2+)</name>
        <dbReference type="ChEBI" id="CHEBI:18420"/>
    </cofactor>
</comment>
<evidence type="ECO:0000256" key="7">
    <source>
        <dbReference type="ARBA" id="ARBA00022842"/>
    </source>
</evidence>
<feature type="active site" description="Proton acceptor" evidence="9">
    <location>
        <position position="343"/>
    </location>
</feature>
<dbReference type="InterPro" id="IPR036849">
    <property type="entry name" value="Enolase-like_C_sf"/>
</dbReference>
<dbReference type="RefSeq" id="WP_005977796.1">
    <property type="nucleotide sequence ID" value="NZ_CABKNW010000002.1"/>
</dbReference>
<dbReference type="Proteomes" id="UP000249008">
    <property type="component" value="Chromosome 1"/>
</dbReference>
<accession>A0AAX2J987</accession>
<feature type="binding site" evidence="10">
    <location>
        <position position="239"/>
    </location>
    <ligand>
        <name>Mg(2+)</name>
        <dbReference type="ChEBI" id="CHEBI:18420"/>
    </ligand>
</feature>
<dbReference type="InterPro" id="IPR034593">
    <property type="entry name" value="DgoD-like"/>
</dbReference>
<keyword evidence="7 10" id="KW-0460">Magnesium</keyword>
<organism evidence="12 13">
    <name type="scientific">Fusobacterium ulcerans</name>
    <dbReference type="NCBI Taxonomy" id="861"/>
    <lineage>
        <taxon>Bacteria</taxon>
        <taxon>Fusobacteriati</taxon>
        <taxon>Fusobacteriota</taxon>
        <taxon>Fusobacteriia</taxon>
        <taxon>Fusobacteriales</taxon>
        <taxon>Fusobacteriaceae</taxon>
        <taxon>Fusobacterium</taxon>
    </lineage>
</organism>
<feature type="binding site" evidence="10">
    <location>
        <position position="270"/>
    </location>
    <ligand>
        <name>Mg(2+)</name>
        <dbReference type="ChEBI" id="CHEBI:18420"/>
    </ligand>
</feature>
<dbReference type="AlphaFoldDB" id="A0AAX2J987"/>
<feature type="active site" description="Proton acceptor" evidence="9">
    <location>
        <position position="211"/>
    </location>
</feature>
<dbReference type="InterPro" id="IPR034598">
    <property type="entry name" value="GlucD-like"/>
</dbReference>
<evidence type="ECO:0000256" key="1">
    <source>
        <dbReference type="ARBA" id="ARBA00001426"/>
    </source>
</evidence>
<gene>
    <name evidence="12" type="primary">gudD_1</name>
    <name evidence="12" type="ORF">NCTC12112_01239</name>
</gene>
<dbReference type="SMART" id="SM00922">
    <property type="entry name" value="MR_MLE"/>
    <property type="match status" value="1"/>
</dbReference>
<evidence type="ECO:0000259" key="11">
    <source>
        <dbReference type="SMART" id="SM00922"/>
    </source>
</evidence>
<dbReference type="EC" id="4.2.1.40" evidence="5"/>
<dbReference type="GO" id="GO:0008872">
    <property type="term" value="F:glucarate dehydratase activity"/>
    <property type="evidence" value="ECO:0007669"/>
    <property type="project" value="UniProtKB-EC"/>
</dbReference>
<evidence type="ECO:0000313" key="12">
    <source>
        <dbReference type="EMBL" id="SQJ01974.1"/>
    </source>
</evidence>
<dbReference type="SUPFAM" id="SSF51604">
    <property type="entry name" value="Enolase C-terminal domain-like"/>
    <property type="match status" value="1"/>
</dbReference>
<dbReference type="GeneID" id="78455810"/>